<name>A0AAQ3TS40_PASNO</name>
<evidence type="ECO:0000313" key="1">
    <source>
        <dbReference type="EMBL" id="WVZ76865.1"/>
    </source>
</evidence>
<evidence type="ECO:0000313" key="2">
    <source>
        <dbReference type="Proteomes" id="UP001341281"/>
    </source>
</evidence>
<accession>A0AAQ3TS40</accession>
<gene>
    <name evidence="1" type="ORF">U9M48_024791</name>
</gene>
<keyword evidence="2" id="KW-1185">Reference proteome</keyword>
<proteinExistence type="predicted"/>
<reference evidence="1 2" key="1">
    <citation type="submission" date="2024-02" db="EMBL/GenBank/DDBJ databases">
        <title>High-quality chromosome-scale genome assembly of Pensacola bahiagrass (Paspalum notatum Flugge var. saurae).</title>
        <authorList>
            <person name="Vega J.M."/>
            <person name="Podio M."/>
            <person name="Orjuela J."/>
            <person name="Siena L.A."/>
            <person name="Pessino S.C."/>
            <person name="Combes M.C."/>
            <person name="Mariac C."/>
            <person name="Albertini E."/>
            <person name="Pupilli F."/>
            <person name="Ortiz J.P.A."/>
            <person name="Leblanc O."/>
        </authorList>
    </citation>
    <scope>NUCLEOTIDE SEQUENCE [LARGE SCALE GENOMIC DNA]</scope>
    <source>
        <strain evidence="1">R1</strain>
        <tissue evidence="1">Leaf</tissue>
    </source>
</reference>
<organism evidence="1 2">
    <name type="scientific">Paspalum notatum var. saurae</name>
    <dbReference type="NCBI Taxonomy" id="547442"/>
    <lineage>
        <taxon>Eukaryota</taxon>
        <taxon>Viridiplantae</taxon>
        <taxon>Streptophyta</taxon>
        <taxon>Embryophyta</taxon>
        <taxon>Tracheophyta</taxon>
        <taxon>Spermatophyta</taxon>
        <taxon>Magnoliopsida</taxon>
        <taxon>Liliopsida</taxon>
        <taxon>Poales</taxon>
        <taxon>Poaceae</taxon>
        <taxon>PACMAD clade</taxon>
        <taxon>Panicoideae</taxon>
        <taxon>Andropogonodae</taxon>
        <taxon>Paspaleae</taxon>
        <taxon>Paspalinae</taxon>
        <taxon>Paspalum</taxon>
    </lineage>
</organism>
<protein>
    <submittedName>
        <fullName evidence="1">Uncharacterized protein</fullName>
    </submittedName>
</protein>
<dbReference type="EMBL" id="CP144749">
    <property type="protein sequence ID" value="WVZ76865.1"/>
    <property type="molecule type" value="Genomic_DNA"/>
</dbReference>
<sequence length="138" mass="15625">MAKFPLLTQLTIEFCRNLETIDDLLYLPAIEEIYIWNCGLVGKLSSSEGFAHSMVSKSQLPKWNGLAAVPPKALLKQLWGFLCKVSQLPGEPQRPQDCEWIVSVPGHLWSTSLKSLETFCFTIVKSLYQLVDQTQLRI</sequence>
<dbReference type="AlphaFoldDB" id="A0AAQ3TS40"/>
<dbReference type="Proteomes" id="UP001341281">
    <property type="component" value="Chromosome 05"/>
</dbReference>